<comment type="caution">
    <text evidence="2">The sequence shown here is derived from an EMBL/GenBank/DDBJ whole genome shotgun (WGS) entry which is preliminary data.</text>
</comment>
<proteinExistence type="predicted"/>
<dbReference type="OrthoDB" id="2162994at2759"/>
<dbReference type="EMBL" id="JAAAHW010006653">
    <property type="protein sequence ID" value="KAF9956882.1"/>
    <property type="molecule type" value="Genomic_DNA"/>
</dbReference>
<feature type="compositionally biased region" description="Basic and acidic residues" evidence="1">
    <location>
        <begin position="222"/>
        <end position="231"/>
    </location>
</feature>
<sequence length="469" mass="52974">MFELQSSFAPTSNMLARIDGEEEVLEVIGSGIAGSFEPRPSKAKLPMRLPNLNYKYPDANSHNFSPGTSLIFNAYRGHSDLLTQPYMAPIENAHGATNQDYYRRARGSLTQEAHVEQQQRQQLPYRPHESNSYPGYRHQKPLEHPPHRSPLEHQYHSYQSNSQPPDPRDFRDYRDSNDYRDYHDSNDYRDENPGIRSSQRSPGMPPSSSLIMPGSTDPMSQRIEHGHDSRARAPGQHYDSHRSHDDYPPQPSSQLPPSPQHMSSNVGHDTHTPPSYSSMPPPPPHWKRPDGDHGNVNHSYDGSSGNSNNQYQTQPQQRQPVEPWDTSDRRSSAIDIPQPRNRGSANYSSEYDRHGSTVHTMRGQHASNSQHPQHPQQSYAGGSMGSANYRGPFGSRAAGPQYSLTAVHYRMIFEYATEIRKCLIRGKAGTTDRLLNDAEILSKVFMVGYISKAKIATFETDPKDKEANH</sequence>
<feature type="region of interest" description="Disordered" evidence="1">
    <location>
        <begin position="110"/>
        <end position="387"/>
    </location>
</feature>
<feature type="compositionally biased region" description="Pro residues" evidence="1">
    <location>
        <begin position="248"/>
        <end position="259"/>
    </location>
</feature>
<reference evidence="2" key="1">
    <citation type="journal article" date="2020" name="Fungal Divers.">
        <title>Resolving the Mortierellaceae phylogeny through synthesis of multi-gene phylogenetics and phylogenomics.</title>
        <authorList>
            <person name="Vandepol N."/>
            <person name="Liber J."/>
            <person name="Desiro A."/>
            <person name="Na H."/>
            <person name="Kennedy M."/>
            <person name="Barry K."/>
            <person name="Grigoriev I.V."/>
            <person name="Miller A.N."/>
            <person name="O'Donnell K."/>
            <person name="Stajich J.E."/>
            <person name="Bonito G."/>
        </authorList>
    </citation>
    <scope>NUCLEOTIDE SEQUENCE</scope>
    <source>
        <strain evidence="2">MES-2147</strain>
    </source>
</reference>
<evidence type="ECO:0000256" key="1">
    <source>
        <dbReference type="SAM" id="MobiDB-lite"/>
    </source>
</evidence>
<feature type="compositionally biased region" description="Polar residues" evidence="1">
    <location>
        <begin position="195"/>
        <end position="210"/>
    </location>
</feature>
<feature type="compositionally biased region" description="Low complexity" evidence="1">
    <location>
        <begin position="364"/>
        <end position="378"/>
    </location>
</feature>
<feature type="compositionally biased region" description="Basic and acidic residues" evidence="1">
    <location>
        <begin position="140"/>
        <end position="155"/>
    </location>
</feature>
<feature type="compositionally biased region" description="Low complexity" evidence="1">
    <location>
        <begin position="310"/>
        <end position="319"/>
    </location>
</feature>
<organism evidence="2 3">
    <name type="scientific">Modicella reniformis</name>
    <dbReference type="NCBI Taxonomy" id="1440133"/>
    <lineage>
        <taxon>Eukaryota</taxon>
        <taxon>Fungi</taxon>
        <taxon>Fungi incertae sedis</taxon>
        <taxon>Mucoromycota</taxon>
        <taxon>Mortierellomycotina</taxon>
        <taxon>Mortierellomycetes</taxon>
        <taxon>Mortierellales</taxon>
        <taxon>Mortierellaceae</taxon>
        <taxon>Modicella</taxon>
    </lineage>
</organism>
<gene>
    <name evidence="2" type="ORF">BGZ65_002390</name>
</gene>
<dbReference type="AlphaFoldDB" id="A0A9P6M021"/>
<keyword evidence="3" id="KW-1185">Reference proteome</keyword>
<evidence type="ECO:0000313" key="3">
    <source>
        <dbReference type="Proteomes" id="UP000749646"/>
    </source>
</evidence>
<protein>
    <submittedName>
        <fullName evidence="2">Uncharacterized protein</fullName>
    </submittedName>
</protein>
<feature type="compositionally biased region" description="Polar residues" evidence="1">
    <location>
        <begin position="296"/>
        <end position="309"/>
    </location>
</feature>
<feature type="compositionally biased region" description="Basic and acidic residues" evidence="1">
    <location>
        <begin position="238"/>
        <end position="247"/>
    </location>
</feature>
<dbReference type="Proteomes" id="UP000749646">
    <property type="component" value="Unassembled WGS sequence"/>
</dbReference>
<feature type="compositionally biased region" description="Basic and acidic residues" evidence="1">
    <location>
        <begin position="166"/>
        <end position="193"/>
    </location>
</feature>
<accession>A0A9P6M021</accession>
<name>A0A9P6M021_9FUNG</name>
<evidence type="ECO:0000313" key="2">
    <source>
        <dbReference type="EMBL" id="KAF9956882.1"/>
    </source>
</evidence>